<name>A0A1S1V6T2_9FIRM</name>
<dbReference type="Pfam" id="PF01558">
    <property type="entry name" value="POR"/>
    <property type="match status" value="1"/>
</dbReference>
<dbReference type="EMBL" id="MKIE01000004">
    <property type="protein sequence ID" value="OHW62318.1"/>
    <property type="molecule type" value="Genomic_DNA"/>
</dbReference>
<dbReference type="GO" id="GO:0016903">
    <property type="term" value="F:oxidoreductase activity, acting on the aldehyde or oxo group of donors"/>
    <property type="evidence" value="ECO:0007669"/>
    <property type="project" value="InterPro"/>
</dbReference>
<dbReference type="InterPro" id="IPR019752">
    <property type="entry name" value="Pyrv/ketoisovalerate_OxRed_cat"/>
</dbReference>
<dbReference type="RefSeq" id="WP_071063017.1">
    <property type="nucleotide sequence ID" value="NZ_MKIE01000004.1"/>
</dbReference>
<sequence length="182" mass="19274">MVDEKIVCAGFSGQGVMSIGQLLAYGGMSEDLEVSWVPSYGPEMRGGTANCSVMLSERPIGSPLVAGDATAIIVLNSPSLQKFEPHLVPGGRAFINSTLVADDVSRENVKSYRVPASEIGESLGSSQLANMVLLGAYLAVAHPISLQSVVSAMEDVFHDCDASVLELNVEALKKGFEYIKRP</sequence>
<dbReference type="Proteomes" id="UP000180254">
    <property type="component" value="Unassembled WGS sequence"/>
</dbReference>
<dbReference type="PANTHER" id="PTHR42730:SF1">
    <property type="entry name" value="2-OXOGLUTARATE SYNTHASE SUBUNIT KORC"/>
    <property type="match status" value="1"/>
</dbReference>
<dbReference type="SUPFAM" id="SSF53323">
    <property type="entry name" value="Pyruvate-ferredoxin oxidoreductase, PFOR, domain III"/>
    <property type="match status" value="1"/>
</dbReference>
<organism evidence="3 4">
    <name type="scientific">Andreesenia angusta</name>
    <dbReference type="NCBI Taxonomy" id="39480"/>
    <lineage>
        <taxon>Bacteria</taxon>
        <taxon>Bacillati</taxon>
        <taxon>Bacillota</taxon>
        <taxon>Tissierellia</taxon>
        <taxon>Tissierellales</taxon>
        <taxon>Gottschalkiaceae</taxon>
        <taxon>Andreesenia</taxon>
    </lineage>
</organism>
<dbReference type="STRING" id="39480.EUAN_13880"/>
<evidence type="ECO:0000313" key="4">
    <source>
        <dbReference type="Proteomes" id="UP000180254"/>
    </source>
</evidence>
<dbReference type="OrthoDB" id="9789125at2"/>
<dbReference type="PANTHER" id="PTHR42730">
    <property type="entry name" value="2-OXOGLUTARATE SYNTHASE SUBUNIT KORC"/>
    <property type="match status" value="1"/>
</dbReference>
<evidence type="ECO:0000313" key="3">
    <source>
        <dbReference type="EMBL" id="OHW62318.1"/>
    </source>
</evidence>
<dbReference type="Gene3D" id="3.40.920.10">
    <property type="entry name" value="Pyruvate-ferredoxin oxidoreductase, PFOR, domain III"/>
    <property type="match status" value="1"/>
</dbReference>
<keyword evidence="4" id="KW-1185">Reference proteome</keyword>
<accession>A0A1S1V6T2</accession>
<evidence type="ECO:0000256" key="1">
    <source>
        <dbReference type="ARBA" id="ARBA00023002"/>
    </source>
</evidence>
<comment type="caution">
    <text evidence="3">The sequence shown here is derived from an EMBL/GenBank/DDBJ whole genome shotgun (WGS) entry which is preliminary data.</text>
</comment>
<dbReference type="InterPro" id="IPR052554">
    <property type="entry name" value="2-oxoglutarate_synth_KorC"/>
</dbReference>
<evidence type="ECO:0000259" key="2">
    <source>
        <dbReference type="Pfam" id="PF01558"/>
    </source>
</evidence>
<feature type="domain" description="Pyruvate/ketoisovalerate oxidoreductase catalytic" evidence="2">
    <location>
        <begin position="13"/>
        <end position="177"/>
    </location>
</feature>
<dbReference type="InterPro" id="IPR002869">
    <property type="entry name" value="Pyrv_flavodox_OxRed_cen"/>
</dbReference>
<keyword evidence="1" id="KW-0560">Oxidoreductase</keyword>
<proteinExistence type="predicted"/>
<dbReference type="AlphaFoldDB" id="A0A1S1V6T2"/>
<reference evidence="3 4" key="1">
    <citation type="submission" date="2016-09" db="EMBL/GenBank/DDBJ databases">
        <title>Genome sequence of Eubacterium angustum.</title>
        <authorList>
            <person name="Poehlein A."/>
            <person name="Daniel R."/>
        </authorList>
    </citation>
    <scope>NUCLEOTIDE SEQUENCE [LARGE SCALE GENOMIC DNA]</scope>
    <source>
        <strain evidence="3 4">DSM 1989</strain>
    </source>
</reference>
<protein>
    <submittedName>
        <fullName evidence="3">2-oxoglutarate ferredoxin oxidoreductase subunit gamma</fullName>
    </submittedName>
</protein>
<gene>
    <name evidence="3" type="ORF">EUAN_13880</name>
</gene>